<feature type="domain" description="Fibronectin type-III" evidence="3">
    <location>
        <begin position="310"/>
        <end position="409"/>
    </location>
</feature>
<dbReference type="InterPro" id="IPR003961">
    <property type="entry name" value="FN3_dom"/>
</dbReference>
<feature type="region of interest" description="Disordered" evidence="2">
    <location>
        <begin position="83"/>
        <end position="118"/>
    </location>
</feature>
<keyword evidence="5" id="KW-1185">Reference proteome</keyword>
<feature type="domain" description="Fibronectin type-III" evidence="3">
    <location>
        <begin position="897"/>
        <end position="989"/>
    </location>
</feature>
<feature type="domain" description="Fibronectin type-III" evidence="3">
    <location>
        <begin position="801"/>
        <end position="896"/>
    </location>
</feature>
<feature type="domain" description="Fibronectin type-III" evidence="3">
    <location>
        <begin position="704"/>
        <end position="800"/>
    </location>
</feature>
<dbReference type="Pfam" id="PF00041">
    <property type="entry name" value="fn3"/>
    <property type="match status" value="1"/>
</dbReference>
<name>A0A158QTI5_MESCO</name>
<sequence length="1291" mass="140817">MRVLGTMNDCPAPIYPSVRSLSADRIAVAIANRCVVFVVVLPEGRESSKGSNIACDWESATCHINDHGSNHANVISLQLCSSDPKSHHTQRTRRSIAYTSPDPPSAPRPKESTSSSIVLSFDRSTEDKLHDFNYYAKKFRRNQARHPDAKGVLCDTSAAVCRMEGLQSNTAYKFVVKACATKPSELCSLNSPESVVMYTKPETPDAPTVKESTSNSITVAYTKYPTQANLAVSVRASPVGGEAGETREAACNNEEATCHLSGLEANRAYSVSLKACTTDPTPHCSQWSESTTMYTRPNLKALWKRTFLSAPNAPKLRDATSSSIVLSFDGLTEDKLHDFSYYAAEVWQNHIQRPDSKGVLCDTLAAVCRIEGLQSNAAYQFVVKACATKPSQLCNLNSRVSAVMYTKPETPDAPTVKESTSNSITVTYTKKLSLANLVMSVRASPVGGKGGETREVACNNEETTCHLSGLEANRAYAVSLRACTSNRFEKRCSQWSDNTTMFTTPNRPAAPTMTESTSKSITVTYTGKPSLADLAMYVRASPVGGEAGETREAACDNEKLTCKLRGLKANQAYTVSLKACSTNRYEKRCSQWSEPTTVYTTPSTPSAPRPKESTSSSVVLSFDRSTEDKLHDFNYYAKEVRQNQARRPDAKGFLCDTSAAVCRMEGLQSNTAYQFVVKACATKPSELCSLNSPESAVMYTKPETPNAPTMKESTSNSITVTYTKKPSLADLAMSVRTSPVGGEAGETREFPCNNAKATCHLSGLEANRAYAVSLRACSTKRYEQRCSQWSDNTTMFTTPNQPDAPVLTESTSNSITVTYTKKSTETNLAVSVKASPVGGEAGETREAACNNEEATCHLSGLEANRAYSVSLKACTTDPTPHCSQWSKSTTIYTRPNQPRNLRLENVSSNQIEVSWEEPVPNAETISNYEVTAWDQNNRTTPCTFERSELKCSLKNLQPTTQYTVSVKACSRSNFCGAAVQASTWTRPEKPSNLVISRQEVNSIECKWQGLSSANKFVHYEVSLHYANSRHQIKAITVPAHRQVASFSYLHAHTSYSILLRACASDDSGRPRNCGEAVEASGYTRPSKPSALTIGERTSSTVLLHYRKLQEDNENSHFTYSLTYRTKEGGETRTIVCKTSAKTCYVTGLAANSEVTASLKACCSHGLCSPASPDILMYTKPGACENLRTINLAMTSIEVSWSKPRVNGEALTSYKAIATDPQGRQSFCVVPVENQERLVCTFQGLSPCLEYAISVNACARRNDCGLPVTMTASTLSVGKFIGGILCRFRGEQ</sequence>
<evidence type="ECO:0000256" key="1">
    <source>
        <dbReference type="ARBA" id="ARBA00022737"/>
    </source>
</evidence>
<dbReference type="Proteomes" id="UP000267029">
    <property type="component" value="Unassembled WGS sequence"/>
</dbReference>
<dbReference type="CDD" id="cd00063">
    <property type="entry name" value="FN3"/>
    <property type="match status" value="9"/>
</dbReference>
<dbReference type="SUPFAM" id="SSF49265">
    <property type="entry name" value="Fibronectin type III"/>
    <property type="match status" value="6"/>
</dbReference>
<dbReference type="InterPro" id="IPR036116">
    <property type="entry name" value="FN3_sf"/>
</dbReference>
<feature type="domain" description="Fibronectin type-III" evidence="3">
    <location>
        <begin position="1087"/>
        <end position="1181"/>
    </location>
</feature>
<organism evidence="4 5">
    <name type="scientific">Mesocestoides corti</name>
    <name type="common">Flatworm</name>
    <dbReference type="NCBI Taxonomy" id="53468"/>
    <lineage>
        <taxon>Eukaryota</taxon>
        <taxon>Metazoa</taxon>
        <taxon>Spiralia</taxon>
        <taxon>Lophotrochozoa</taxon>
        <taxon>Platyhelminthes</taxon>
        <taxon>Cestoda</taxon>
        <taxon>Eucestoda</taxon>
        <taxon>Cyclophyllidea</taxon>
        <taxon>Mesocestoididae</taxon>
        <taxon>Mesocestoides</taxon>
    </lineage>
</organism>
<dbReference type="Gene3D" id="2.60.40.10">
    <property type="entry name" value="Immunoglobulins"/>
    <property type="match status" value="11"/>
</dbReference>
<dbReference type="PANTHER" id="PTHR46708">
    <property type="entry name" value="TENASCIN"/>
    <property type="match status" value="1"/>
</dbReference>
<protein>
    <recommendedName>
        <fullName evidence="3">Fibronectin type-III domain-containing protein</fullName>
    </recommendedName>
</protein>
<feature type="region of interest" description="Disordered" evidence="2">
    <location>
        <begin position="595"/>
        <end position="620"/>
    </location>
</feature>
<dbReference type="PROSITE" id="PS50853">
    <property type="entry name" value="FN3"/>
    <property type="match status" value="11"/>
</dbReference>
<dbReference type="PANTHER" id="PTHR46708:SF2">
    <property type="entry name" value="FIBRONECTIN TYPE-III DOMAIN-CONTAINING PROTEIN"/>
    <property type="match status" value="1"/>
</dbReference>
<feature type="domain" description="Fibronectin type-III" evidence="3">
    <location>
        <begin position="103"/>
        <end position="202"/>
    </location>
</feature>
<evidence type="ECO:0000313" key="5">
    <source>
        <dbReference type="Proteomes" id="UP000267029"/>
    </source>
</evidence>
<evidence type="ECO:0000256" key="2">
    <source>
        <dbReference type="SAM" id="MobiDB-lite"/>
    </source>
</evidence>
<keyword evidence="1" id="KW-0677">Repeat</keyword>
<evidence type="ECO:0000259" key="3">
    <source>
        <dbReference type="PROSITE" id="PS50853"/>
    </source>
</evidence>
<feature type="domain" description="Fibronectin type-III" evidence="3">
    <location>
        <begin position="604"/>
        <end position="703"/>
    </location>
</feature>
<dbReference type="OrthoDB" id="9998666at2759"/>
<accession>A0A158QTI5</accession>
<dbReference type="STRING" id="53468.A0A158QTI5"/>
<dbReference type="InterPro" id="IPR013783">
    <property type="entry name" value="Ig-like_fold"/>
</dbReference>
<feature type="domain" description="Fibronectin type-III" evidence="3">
    <location>
        <begin position="1182"/>
        <end position="1277"/>
    </location>
</feature>
<feature type="domain" description="Fibronectin type-III" evidence="3">
    <location>
        <begin position="410"/>
        <end position="506"/>
    </location>
</feature>
<evidence type="ECO:0000313" key="4">
    <source>
        <dbReference type="EMBL" id="VDD77117.1"/>
    </source>
</evidence>
<dbReference type="InterPro" id="IPR050991">
    <property type="entry name" value="ECM_Regulatory_Proteins"/>
</dbReference>
<gene>
    <name evidence="4" type="ORF">MCOS_LOCUS3120</name>
</gene>
<feature type="domain" description="Fibronectin type-III" evidence="3">
    <location>
        <begin position="507"/>
        <end position="603"/>
    </location>
</feature>
<dbReference type="SMART" id="SM00060">
    <property type="entry name" value="FN3"/>
    <property type="match status" value="12"/>
</dbReference>
<dbReference type="EMBL" id="UXSR01000635">
    <property type="protein sequence ID" value="VDD77117.1"/>
    <property type="molecule type" value="Genomic_DNA"/>
</dbReference>
<proteinExistence type="predicted"/>
<feature type="compositionally biased region" description="Low complexity" evidence="2">
    <location>
        <begin position="595"/>
        <end position="606"/>
    </location>
</feature>
<reference evidence="4 5" key="1">
    <citation type="submission" date="2018-10" db="EMBL/GenBank/DDBJ databases">
        <authorList>
            <consortium name="Pathogen Informatics"/>
        </authorList>
    </citation>
    <scope>NUCLEOTIDE SEQUENCE [LARGE SCALE GENOMIC DNA]</scope>
</reference>
<feature type="domain" description="Fibronectin type-III" evidence="3">
    <location>
        <begin position="203"/>
        <end position="298"/>
    </location>
</feature>